<sequence length="201" mass="23046">MAQPPERRGSGVNRLEHPTQIPDPEGHPIIPPLQNFAPAIFRPIAYDEPLSDITSVTRLDHLNAQLKSIDDHAQSSRKNFVALCIRERERILQEGRRCELLDKKEDTVSPDVPLGVESDLLDSMISNMEAKPQRSARHANTRDLPIPSFDKHYRSLRECQASKMMGFVSHSTLKARARDKTLQRHRASVEWKIREHQHRAD</sequence>
<organism evidence="2 3">
    <name type="scientific">Fusarium flagelliforme</name>
    <dbReference type="NCBI Taxonomy" id="2675880"/>
    <lineage>
        <taxon>Eukaryota</taxon>
        <taxon>Fungi</taxon>
        <taxon>Dikarya</taxon>
        <taxon>Ascomycota</taxon>
        <taxon>Pezizomycotina</taxon>
        <taxon>Sordariomycetes</taxon>
        <taxon>Hypocreomycetidae</taxon>
        <taxon>Hypocreales</taxon>
        <taxon>Nectriaceae</taxon>
        <taxon>Fusarium</taxon>
        <taxon>Fusarium incarnatum-equiseti species complex</taxon>
    </lineage>
</organism>
<dbReference type="OrthoDB" id="4900256at2759"/>
<dbReference type="STRING" id="2594813.A0A395MT25"/>
<gene>
    <name evidence="2" type="ORF">FIE12Z_4877</name>
</gene>
<evidence type="ECO:0000313" key="3">
    <source>
        <dbReference type="Proteomes" id="UP000265631"/>
    </source>
</evidence>
<evidence type="ECO:0000256" key="1">
    <source>
        <dbReference type="SAM" id="MobiDB-lite"/>
    </source>
</evidence>
<feature type="compositionally biased region" description="Basic and acidic residues" evidence="1">
    <location>
        <begin position="1"/>
        <end position="17"/>
    </location>
</feature>
<evidence type="ECO:0000313" key="2">
    <source>
        <dbReference type="EMBL" id="RFN50857.1"/>
    </source>
</evidence>
<comment type="caution">
    <text evidence="2">The sequence shown here is derived from an EMBL/GenBank/DDBJ whole genome shotgun (WGS) entry which is preliminary data.</text>
</comment>
<dbReference type="AlphaFoldDB" id="A0A395MT25"/>
<reference evidence="2 3" key="1">
    <citation type="journal article" date="2018" name="PLoS Pathog.">
        <title>Evolution of structural diversity of trichothecenes, a family of toxins produced by plant pathogenic and entomopathogenic fungi.</title>
        <authorList>
            <person name="Proctor R.H."/>
            <person name="McCormick S.P."/>
            <person name="Kim H.S."/>
            <person name="Cardoza R.E."/>
            <person name="Stanley A.M."/>
            <person name="Lindo L."/>
            <person name="Kelly A."/>
            <person name="Brown D.W."/>
            <person name="Lee T."/>
            <person name="Vaughan M.M."/>
            <person name="Alexander N.J."/>
            <person name="Busman M."/>
            <person name="Gutierrez S."/>
        </authorList>
    </citation>
    <scope>NUCLEOTIDE SEQUENCE [LARGE SCALE GENOMIC DNA]</scope>
    <source>
        <strain evidence="2 3">NRRL 13405</strain>
    </source>
</reference>
<name>A0A395MT25_9HYPO</name>
<dbReference type="Proteomes" id="UP000265631">
    <property type="component" value="Unassembled WGS sequence"/>
</dbReference>
<keyword evidence="3" id="KW-1185">Reference proteome</keyword>
<dbReference type="EMBL" id="PXXK01000125">
    <property type="protein sequence ID" value="RFN50857.1"/>
    <property type="molecule type" value="Genomic_DNA"/>
</dbReference>
<feature type="region of interest" description="Disordered" evidence="1">
    <location>
        <begin position="1"/>
        <end position="27"/>
    </location>
</feature>
<accession>A0A395MT25</accession>
<protein>
    <submittedName>
        <fullName evidence="2">Uncharacterized protein</fullName>
    </submittedName>
</protein>
<proteinExistence type="predicted"/>